<feature type="transmembrane region" description="Helical" evidence="1">
    <location>
        <begin position="40"/>
        <end position="63"/>
    </location>
</feature>
<keyword evidence="1" id="KW-0812">Transmembrane</keyword>
<protein>
    <recommendedName>
        <fullName evidence="2">DUF8147 domain-containing protein</fullName>
    </recommendedName>
</protein>
<evidence type="ECO:0000259" key="2">
    <source>
        <dbReference type="Pfam" id="PF26472"/>
    </source>
</evidence>
<keyword evidence="4" id="KW-1185">Reference proteome</keyword>
<comment type="caution">
    <text evidence="3">The sequence shown here is derived from an EMBL/GenBank/DDBJ whole genome shotgun (WGS) entry which is preliminary data.</text>
</comment>
<feature type="domain" description="DUF8147" evidence="2">
    <location>
        <begin position="14"/>
        <end position="121"/>
    </location>
</feature>
<keyword evidence="1" id="KW-0472">Membrane</keyword>
<feature type="transmembrane region" description="Helical" evidence="1">
    <location>
        <begin position="101"/>
        <end position="122"/>
    </location>
</feature>
<dbReference type="Pfam" id="PF26472">
    <property type="entry name" value="DUF8147"/>
    <property type="match status" value="1"/>
</dbReference>
<dbReference type="EMBL" id="JAMQOS010000005">
    <property type="protein sequence ID" value="MDS0283612.1"/>
    <property type="molecule type" value="Genomic_DNA"/>
</dbReference>
<dbReference type="Proteomes" id="UP001268864">
    <property type="component" value="Unassembled WGS sequence"/>
</dbReference>
<accession>A0ABU2FTM3</accession>
<proteinExistence type="predicted"/>
<name>A0ABU2FTM3_9EURY</name>
<dbReference type="InterPro" id="IPR058460">
    <property type="entry name" value="DUF8147"/>
</dbReference>
<organism evidence="3 4">
    <name type="scientific">Haloarcula onubensis</name>
    <dbReference type="NCBI Taxonomy" id="2950539"/>
    <lineage>
        <taxon>Archaea</taxon>
        <taxon>Methanobacteriati</taxon>
        <taxon>Methanobacteriota</taxon>
        <taxon>Stenosarchaea group</taxon>
        <taxon>Halobacteria</taxon>
        <taxon>Halobacteriales</taxon>
        <taxon>Haloarculaceae</taxon>
        <taxon>Haloarcula</taxon>
    </lineage>
</organism>
<gene>
    <name evidence="3" type="ORF">NDI86_15905</name>
</gene>
<sequence>MDDVVDTTGLGPSTLLAGVGAAATTFLLIATPLVELLDVAFSALVALPLGLLAGLATFMAVALNAAKLHPARRRAVFAYAAFGPAVLAVLALAYVNVGRALLTTQVAVGVGLAATAAVYLALGSTGRETAR</sequence>
<keyword evidence="1" id="KW-1133">Transmembrane helix</keyword>
<evidence type="ECO:0000313" key="3">
    <source>
        <dbReference type="EMBL" id="MDS0283612.1"/>
    </source>
</evidence>
<dbReference type="RefSeq" id="WP_310901444.1">
    <property type="nucleotide sequence ID" value="NZ_JAMQOS010000005.1"/>
</dbReference>
<evidence type="ECO:0000256" key="1">
    <source>
        <dbReference type="SAM" id="Phobius"/>
    </source>
</evidence>
<feature type="transmembrane region" description="Helical" evidence="1">
    <location>
        <begin position="75"/>
        <end position="95"/>
    </location>
</feature>
<feature type="transmembrane region" description="Helical" evidence="1">
    <location>
        <begin position="12"/>
        <end position="34"/>
    </location>
</feature>
<evidence type="ECO:0000313" key="4">
    <source>
        <dbReference type="Proteomes" id="UP001268864"/>
    </source>
</evidence>
<reference evidence="3 4" key="1">
    <citation type="submission" date="2022-06" db="EMBL/GenBank/DDBJ databases">
        <title>Halomicroarcula sp. a new haloarchaeum isolate from saline soil.</title>
        <authorList>
            <person name="Strakova D."/>
            <person name="Galisteo C."/>
            <person name="Sanchez-Porro C."/>
            <person name="Ventosa A."/>
        </authorList>
    </citation>
    <scope>NUCLEOTIDE SEQUENCE [LARGE SCALE GENOMIC DNA]</scope>
    <source>
        <strain evidence="3 4">S3CR25-11</strain>
    </source>
</reference>